<dbReference type="Proteomes" id="UP000006038">
    <property type="component" value="Chromosome 8"/>
</dbReference>
<name>J3MQQ4_ORYBR</name>
<dbReference type="EnsemblPlants" id="OB08G14330.1">
    <property type="protein sequence ID" value="OB08G14330.1"/>
    <property type="gene ID" value="OB08G14330"/>
</dbReference>
<sequence>MASPMASLAATMRLRMARNLTVSASDFFLSSAWPRVAPASLAFTIPSVVTVGTTLSRCPCPAMPPRTTLDRRR</sequence>
<reference evidence="1" key="2">
    <citation type="submission" date="2013-04" db="UniProtKB">
        <authorList>
            <consortium name="EnsemblPlants"/>
        </authorList>
    </citation>
    <scope>IDENTIFICATION</scope>
</reference>
<dbReference type="HOGENOM" id="CLU_2708777_0_0_1"/>
<proteinExistence type="predicted"/>
<keyword evidence="2" id="KW-1185">Reference proteome</keyword>
<reference evidence="1" key="1">
    <citation type="journal article" date="2013" name="Nat. Commun.">
        <title>Whole-genome sequencing of Oryza brachyantha reveals mechanisms underlying Oryza genome evolution.</title>
        <authorList>
            <person name="Chen J."/>
            <person name="Huang Q."/>
            <person name="Gao D."/>
            <person name="Wang J."/>
            <person name="Lang Y."/>
            <person name="Liu T."/>
            <person name="Li B."/>
            <person name="Bai Z."/>
            <person name="Luis Goicoechea J."/>
            <person name="Liang C."/>
            <person name="Chen C."/>
            <person name="Zhang W."/>
            <person name="Sun S."/>
            <person name="Liao Y."/>
            <person name="Zhang X."/>
            <person name="Yang L."/>
            <person name="Song C."/>
            <person name="Wang M."/>
            <person name="Shi J."/>
            <person name="Liu G."/>
            <person name="Liu J."/>
            <person name="Zhou H."/>
            <person name="Zhou W."/>
            <person name="Yu Q."/>
            <person name="An N."/>
            <person name="Chen Y."/>
            <person name="Cai Q."/>
            <person name="Wang B."/>
            <person name="Liu B."/>
            <person name="Min J."/>
            <person name="Huang Y."/>
            <person name="Wu H."/>
            <person name="Li Z."/>
            <person name="Zhang Y."/>
            <person name="Yin Y."/>
            <person name="Song W."/>
            <person name="Jiang J."/>
            <person name="Jackson S.A."/>
            <person name="Wing R.A."/>
            <person name="Wang J."/>
            <person name="Chen M."/>
        </authorList>
    </citation>
    <scope>NUCLEOTIDE SEQUENCE [LARGE SCALE GENOMIC DNA]</scope>
    <source>
        <strain evidence="1">cv. IRGC 101232</strain>
    </source>
</reference>
<accession>J3MQQ4</accession>
<dbReference type="AlphaFoldDB" id="J3MQQ4"/>
<dbReference type="Gramene" id="OB08G14330.1">
    <property type="protein sequence ID" value="OB08G14330.1"/>
    <property type="gene ID" value="OB08G14330"/>
</dbReference>
<evidence type="ECO:0000313" key="1">
    <source>
        <dbReference type="EnsemblPlants" id="OB08G14330.1"/>
    </source>
</evidence>
<protein>
    <submittedName>
        <fullName evidence="1">Uncharacterized protein</fullName>
    </submittedName>
</protein>
<organism evidence="1">
    <name type="scientific">Oryza brachyantha</name>
    <name type="common">malo sina</name>
    <dbReference type="NCBI Taxonomy" id="4533"/>
    <lineage>
        <taxon>Eukaryota</taxon>
        <taxon>Viridiplantae</taxon>
        <taxon>Streptophyta</taxon>
        <taxon>Embryophyta</taxon>
        <taxon>Tracheophyta</taxon>
        <taxon>Spermatophyta</taxon>
        <taxon>Magnoliopsida</taxon>
        <taxon>Liliopsida</taxon>
        <taxon>Poales</taxon>
        <taxon>Poaceae</taxon>
        <taxon>BOP clade</taxon>
        <taxon>Oryzoideae</taxon>
        <taxon>Oryzeae</taxon>
        <taxon>Oryzinae</taxon>
        <taxon>Oryza</taxon>
    </lineage>
</organism>
<evidence type="ECO:0000313" key="2">
    <source>
        <dbReference type="Proteomes" id="UP000006038"/>
    </source>
</evidence>